<evidence type="ECO:0000256" key="1">
    <source>
        <dbReference type="ARBA" id="ARBA00009437"/>
    </source>
</evidence>
<sequence length="310" mass="33564">MPWRYDLRLLSYLVAIAEEGSVSGAARRLNLSQPTVSRQLRELEQRLGVDLFVRSGRGLTPTTAGAALLQRATRVLAEADALLNDVRLAAQGLTGRLTIGFTASAIHGALGRVLGRFRTELPDVDLRLVEVFDDVELTAGVVDGTFDVSVQRLPIHDTRLAGRAWIREPLSLFLPAAHPLAKRRDPAPVTVLGDLPLILWPREASPRAYDEVLALCTRAGVVPRIGAEARTVQTILALAAAGFGGAVMADSYRVLHREGVVARRLAGTSTVVYLVWRKDDANPLLARFWAIVNATALPGDPEDVEAPARL</sequence>
<dbReference type="InterPro" id="IPR036390">
    <property type="entry name" value="WH_DNA-bd_sf"/>
</dbReference>
<dbReference type="Proteomes" id="UP001597368">
    <property type="component" value="Unassembled WGS sequence"/>
</dbReference>
<keyword evidence="4" id="KW-0804">Transcription</keyword>
<dbReference type="Pfam" id="PF00126">
    <property type="entry name" value="HTH_1"/>
    <property type="match status" value="1"/>
</dbReference>
<dbReference type="InterPro" id="IPR005119">
    <property type="entry name" value="LysR_subst-bd"/>
</dbReference>
<dbReference type="PANTHER" id="PTHR30346:SF28">
    <property type="entry name" value="HTH-TYPE TRANSCRIPTIONAL REGULATOR CYNR"/>
    <property type="match status" value="1"/>
</dbReference>
<evidence type="ECO:0000256" key="4">
    <source>
        <dbReference type="ARBA" id="ARBA00023163"/>
    </source>
</evidence>
<keyword evidence="3" id="KW-0238">DNA-binding</keyword>
<evidence type="ECO:0000259" key="5">
    <source>
        <dbReference type="PROSITE" id="PS50931"/>
    </source>
</evidence>
<dbReference type="Gene3D" id="3.40.190.10">
    <property type="entry name" value="Periplasmic binding protein-like II"/>
    <property type="match status" value="2"/>
</dbReference>
<gene>
    <name evidence="6" type="ORF">ACFSKW_17535</name>
</gene>
<feature type="domain" description="HTH lysR-type" evidence="5">
    <location>
        <begin position="5"/>
        <end position="62"/>
    </location>
</feature>
<dbReference type="RefSeq" id="WP_379573319.1">
    <property type="nucleotide sequence ID" value="NZ_JBHUFV010000026.1"/>
</dbReference>
<proteinExistence type="inferred from homology"/>
<dbReference type="InterPro" id="IPR036388">
    <property type="entry name" value="WH-like_DNA-bd_sf"/>
</dbReference>
<dbReference type="PROSITE" id="PS50931">
    <property type="entry name" value="HTH_LYSR"/>
    <property type="match status" value="1"/>
</dbReference>
<dbReference type="SUPFAM" id="SSF46785">
    <property type="entry name" value="Winged helix' DNA-binding domain"/>
    <property type="match status" value="1"/>
</dbReference>
<evidence type="ECO:0000256" key="3">
    <source>
        <dbReference type="ARBA" id="ARBA00023125"/>
    </source>
</evidence>
<keyword evidence="2" id="KW-0805">Transcription regulation</keyword>
<organism evidence="6 7">
    <name type="scientific">Nonomuraea mangrovi</name>
    <dbReference type="NCBI Taxonomy" id="2316207"/>
    <lineage>
        <taxon>Bacteria</taxon>
        <taxon>Bacillati</taxon>
        <taxon>Actinomycetota</taxon>
        <taxon>Actinomycetes</taxon>
        <taxon>Streptosporangiales</taxon>
        <taxon>Streptosporangiaceae</taxon>
        <taxon>Nonomuraea</taxon>
    </lineage>
</organism>
<protein>
    <submittedName>
        <fullName evidence="6">LysR substrate-binding domain-containing protein</fullName>
    </submittedName>
</protein>
<reference evidence="7" key="1">
    <citation type="journal article" date="2019" name="Int. J. Syst. Evol. Microbiol.">
        <title>The Global Catalogue of Microorganisms (GCM) 10K type strain sequencing project: providing services to taxonomists for standard genome sequencing and annotation.</title>
        <authorList>
            <consortium name="The Broad Institute Genomics Platform"/>
            <consortium name="The Broad Institute Genome Sequencing Center for Infectious Disease"/>
            <person name="Wu L."/>
            <person name="Ma J."/>
        </authorList>
    </citation>
    <scope>NUCLEOTIDE SEQUENCE [LARGE SCALE GENOMIC DNA]</scope>
    <source>
        <strain evidence="7">ICMP 6774ER</strain>
    </source>
</reference>
<accession>A0ABW4SVP1</accession>
<evidence type="ECO:0000313" key="6">
    <source>
        <dbReference type="EMBL" id="MFD1933276.1"/>
    </source>
</evidence>
<dbReference type="PRINTS" id="PR00039">
    <property type="entry name" value="HTHLYSR"/>
</dbReference>
<dbReference type="SUPFAM" id="SSF53850">
    <property type="entry name" value="Periplasmic binding protein-like II"/>
    <property type="match status" value="1"/>
</dbReference>
<evidence type="ECO:0000256" key="2">
    <source>
        <dbReference type="ARBA" id="ARBA00023015"/>
    </source>
</evidence>
<dbReference type="Gene3D" id="1.10.10.10">
    <property type="entry name" value="Winged helix-like DNA-binding domain superfamily/Winged helix DNA-binding domain"/>
    <property type="match status" value="1"/>
</dbReference>
<dbReference type="CDD" id="cd08414">
    <property type="entry name" value="PBP2_LTTR_aromatics_like"/>
    <property type="match status" value="1"/>
</dbReference>
<comment type="caution">
    <text evidence="6">The sequence shown here is derived from an EMBL/GenBank/DDBJ whole genome shotgun (WGS) entry which is preliminary data.</text>
</comment>
<dbReference type="Pfam" id="PF03466">
    <property type="entry name" value="LysR_substrate"/>
    <property type="match status" value="1"/>
</dbReference>
<dbReference type="InterPro" id="IPR000847">
    <property type="entry name" value="LysR_HTH_N"/>
</dbReference>
<dbReference type="EMBL" id="JBHUFV010000026">
    <property type="protein sequence ID" value="MFD1933276.1"/>
    <property type="molecule type" value="Genomic_DNA"/>
</dbReference>
<name>A0ABW4SVP1_9ACTN</name>
<keyword evidence="7" id="KW-1185">Reference proteome</keyword>
<comment type="similarity">
    <text evidence="1">Belongs to the LysR transcriptional regulatory family.</text>
</comment>
<evidence type="ECO:0000313" key="7">
    <source>
        <dbReference type="Proteomes" id="UP001597368"/>
    </source>
</evidence>
<dbReference type="PANTHER" id="PTHR30346">
    <property type="entry name" value="TRANSCRIPTIONAL DUAL REGULATOR HCAR-RELATED"/>
    <property type="match status" value="1"/>
</dbReference>